<reference evidence="11" key="1">
    <citation type="journal article" date="2023" name="DNA Res.">
        <title>Chromosome-level genome assembly of Phrynocephalus forsythii using third-generation DNA sequencing and Hi-C analysis.</title>
        <authorList>
            <person name="Qi Y."/>
            <person name="Zhao W."/>
            <person name="Zhao Y."/>
            <person name="Niu C."/>
            <person name="Cao S."/>
            <person name="Zhang Y."/>
        </authorList>
    </citation>
    <scope>NUCLEOTIDE SEQUENCE</scope>
    <source>
        <tissue evidence="11">Muscle</tissue>
    </source>
</reference>
<dbReference type="EMBL" id="JAPFRF010000010">
    <property type="protein sequence ID" value="KAJ7320425.1"/>
    <property type="molecule type" value="Genomic_DNA"/>
</dbReference>
<proteinExistence type="inferred from homology"/>
<dbReference type="PANTHER" id="PTHR13002:SF1">
    <property type="entry name" value="COMPLEX I ASSEMBLY FACTOR TIMMDC1, MITOCHONDRIAL"/>
    <property type="match status" value="1"/>
</dbReference>
<dbReference type="GO" id="GO:0016020">
    <property type="term" value="C:membrane"/>
    <property type="evidence" value="ECO:0007669"/>
    <property type="project" value="UniProtKB-SubCell"/>
</dbReference>
<keyword evidence="12" id="KW-1185">Reference proteome</keyword>
<sequence>MAPAPAEDGGDGGHGDASPEQPGLAPPWFGLPPQTPSSGWERLRALVRRNELNQYPEETVNIMRSMASAGIIGLFYGGIPAFISAKKQYIERSDGEIFINRMDAVQSVHRAGIRGFIRYGWRWGWRVAAFTGIFNIVNVGLTVYRDKYSLSHYAIAGGCTGALFRMHLGLRGLAGGTLFGVLLGLPAGQLLAIVEKLSGETLEERRKRQQRELYEQKLAEWEKNLSTTKNIINETEDGSWERSEERDSGKMQSF</sequence>
<protein>
    <recommendedName>
        <fullName evidence="7">Complex I assembly factor TIMMDC1, mitochondrial</fullName>
    </recommendedName>
    <alternativeName>
        <fullName evidence="8">Translocase of inner mitochondrial membrane domain-containing protein 1</fullName>
    </alternativeName>
</protein>
<evidence type="ECO:0000256" key="1">
    <source>
        <dbReference type="ARBA" id="ARBA00004141"/>
    </source>
</evidence>
<evidence type="ECO:0000256" key="8">
    <source>
        <dbReference type="ARBA" id="ARBA00041344"/>
    </source>
</evidence>
<evidence type="ECO:0000256" key="7">
    <source>
        <dbReference type="ARBA" id="ARBA00040778"/>
    </source>
</evidence>
<keyword evidence="5 10" id="KW-0472">Membrane</keyword>
<dbReference type="AlphaFoldDB" id="A0A9Q0XMW1"/>
<accession>A0A9Q0XMW1</accession>
<evidence type="ECO:0000256" key="5">
    <source>
        <dbReference type="ARBA" id="ARBA00023136"/>
    </source>
</evidence>
<organism evidence="11 12">
    <name type="scientific">Phrynocephalus forsythii</name>
    <dbReference type="NCBI Taxonomy" id="171643"/>
    <lineage>
        <taxon>Eukaryota</taxon>
        <taxon>Metazoa</taxon>
        <taxon>Chordata</taxon>
        <taxon>Craniata</taxon>
        <taxon>Vertebrata</taxon>
        <taxon>Euteleostomi</taxon>
        <taxon>Lepidosauria</taxon>
        <taxon>Squamata</taxon>
        <taxon>Bifurcata</taxon>
        <taxon>Unidentata</taxon>
        <taxon>Episquamata</taxon>
        <taxon>Toxicofera</taxon>
        <taxon>Iguania</taxon>
        <taxon>Acrodonta</taxon>
        <taxon>Agamidae</taxon>
        <taxon>Agaminae</taxon>
        <taxon>Phrynocephalus</taxon>
    </lineage>
</organism>
<evidence type="ECO:0000256" key="3">
    <source>
        <dbReference type="ARBA" id="ARBA00022692"/>
    </source>
</evidence>
<evidence type="ECO:0000313" key="12">
    <source>
        <dbReference type="Proteomes" id="UP001142489"/>
    </source>
</evidence>
<keyword evidence="3 10" id="KW-0812">Transmembrane</keyword>
<dbReference type="InterPro" id="IPR055299">
    <property type="entry name" value="TIMMDC1"/>
</dbReference>
<evidence type="ECO:0000256" key="4">
    <source>
        <dbReference type="ARBA" id="ARBA00022989"/>
    </source>
</evidence>
<evidence type="ECO:0000256" key="10">
    <source>
        <dbReference type="SAM" id="Phobius"/>
    </source>
</evidence>
<comment type="subcellular location">
    <subcellularLocation>
        <location evidence="1">Membrane</location>
        <topology evidence="1">Multi-pass membrane protein</topology>
    </subcellularLocation>
</comment>
<feature type="transmembrane region" description="Helical" evidence="10">
    <location>
        <begin position="123"/>
        <end position="144"/>
    </location>
</feature>
<name>A0A9Q0XMW1_9SAUR</name>
<comment type="caution">
    <text evidence="11">The sequence shown here is derived from an EMBL/GenBank/DDBJ whole genome shotgun (WGS) entry which is preliminary data.</text>
</comment>
<evidence type="ECO:0000256" key="9">
    <source>
        <dbReference type="SAM" id="MobiDB-lite"/>
    </source>
</evidence>
<dbReference type="OrthoDB" id="5826189at2759"/>
<evidence type="ECO:0000313" key="11">
    <source>
        <dbReference type="EMBL" id="KAJ7320425.1"/>
    </source>
</evidence>
<evidence type="ECO:0000256" key="2">
    <source>
        <dbReference type="ARBA" id="ARBA00008444"/>
    </source>
</evidence>
<feature type="transmembrane region" description="Helical" evidence="10">
    <location>
        <begin position="173"/>
        <end position="194"/>
    </location>
</feature>
<feature type="transmembrane region" description="Helical" evidence="10">
    <location>
        <begin position="62"/>
        <end position="83"/>
    </location>
</feature>
<dbReference type="Proteomes" id="UP001142489">
    <property type="component" value="Unassembled WGS sequence"/>
</dbReference>
<dbReference type="Pfam" id="PF02466">
    <property type="entry name" value="Tim17"/>
    <property type="match status" value="1"/>
</dbReference>
<feature type="region of interest" description="Disordered" evidence="9">
    <location>
        <begin position="1"/>
        <end position="31"/>
    </location>
</feature>
<dbReference type="PANTHER" id="PTHR13002">
    <property type="entry name" value="C3ORF1 PROTEIN-RELATED"/>
    <property type="match status" value="1"/>
</dbReference>
<dbReference type="GO" id="GO:0005739">
    <property type="term" value="C:mitochondrion"/>
    <property type="evidence" value="ECO:0007669"/>
    <property type="project" value="TreeGrafter"/>
</dbReference>
<dbReference type="GO" id="GO:0032981">
    <property type="term" value="P:mitochondrial respiratory chain complex I assembly"/>
    <property type="evidence" value="ECO:0007669"/>
    <property type="project" value="InterPro"/>
</dbReference>
<gene>
    <name evidence="11" type="ORF">JRQ81_019936</name>
</gene>
<feature type="compositionally biased region" description="Basic and acidic residues" evidence="9">
    <location>
        <begin position="239"/>
        <end position="254"/>
    </location>
</feature>
<keyword evidence="4 10" id="KW-1133">Transmembrane helix</keyword>
<comment type="function">
    <text evidence="6">Chaperone protein involved in the assembly of the mitochondrial NADH:ubiquinone oxidoreductase complex (complex I). Participates in constructing the membrane arm of complex I.</text>
</comment>
<evidence type="ECO:0000256" key="6">
    <source>
        <dbReference type="ARBA" id="ARBA00037236"/>
    </source>
</evidence>
<comment type="similarity">
    <text evidence="2">Belongs to the Tim17/Tim22/Tim23 family.</text>
</comment>
<feature type="region of interest" description="Disordered" evidence="9">
    <location>
        <begin position="229"/>
        <end position="254"/>
    </location>
</feature>